<dbReference type="AlphaFoldDB" id="A0AAP2GGR4"/>
<gene>
    <name evidence="2" type="ORF">KK078_29970</name>
</gene>
<dbReference type="InterPro" id="IPR004843">
    <property type="entry name" value="Calcineurin-like_PHP"/>
</dbReference>
<accession>A0AAP2GGR4</accession>
<dbReference type="Gene3D" id="3.60.21.10">
    <property type="match status" value="1"/>
</dbReference>
<dbReference type="GO" id="GO:0016787">
    <property type="term" value="F:hydrolase activity"/>
    <property type="evidence" value="ECO:0007669"/>
    <property type="project" value="InterPro"/>
</dbReference>
<evidence type="ECO:0000313" key="2">
    <source>
        <dbReference type="EMBL" id="MBT1690829.1"/>
    </source>
</evidence>
<keyword evidence="3" id="KW-1185">Reference proteome</keyword>
<dbReference type="SUPFAM" id="SSF56300">
    <property type="entry name" value="Metallo-dependent phosphatases"/>
    <property type="match status" value="1"/>
</dbReference>
<dbReference type="PANTHER" id="PTHR31302">
    <property type="entry name" value="TRANSMEMBRANE PROTEIN WITH METALLOPHOSPHOESTERASE DOMAIN-RELATED"/>
    <property type="match status" value="1"/>
</dbReference>
<dbReference type="PANTHER" id="PTHR31302:SF0">
    <property type="entry name" value="TRANSMEMBRANE PROTEIN WITH METALLOPHOSPHOESTERASE DOMAIN"/>
    <property type="match status" value="1"/>
</dbReference>
<dbReference type="RefSeq" id="WP_254094658.1">
    <property type="nucleotide sequence ID" value="NZ_JAHESC010000094.1"/>
</dbReference>
<evidence type="ECO:0000313" key="3">
    <source>
        <dbReference type="Proteomes" id="UP001319180"/>
    </source>
</evidence>
<organism evidence="2 3">
    <name type="scientific">Dawidia soli</name>
    <dbReference type="NCBI Taxonomy" id="2782352"/>
    <lineage>
        <taxon>Bacteria</taxon>
        <taxon>Pseudomonadati</taxon>
        <taxon>Bacteroidota</taxon>
        <taxon>Cytophagia</taxon>
        <taxon>Cytophagales</taxon>
        <taxon>Chryseotaleaceae</taxon>
        <taxon>Dawidia</taxon>
    </lineage>
</organism>
<evidence type="ECO:0000259" key="1">
    <source>
        <dbReference type="Pfam" id="PF00149"/>
    </source>
</evidence>
<dbReference type="InterPro" id="IPR029052">
    <property type="entry name" value="Metallo-depent_PP-like"/>
</dbReference>
<comment type="caution">
    <text evidence="2">The sequence shown here is derived from an EMBL/GenBank/DDBJ whole genome shotgun (WGS) entry which is preliminary data.</text>
</comment>
<dbReference type="InterPro" id="IPR051158">
    <property type="entry name" value="Metallophosphoesterase_sf"/>
</dbReference>
<dbReference type="Pfam" id="PF00149">
    <property type="entry name" value="Metallophos"/>
    <property type="match status" value="1"/>
</dbReference>
<proteinExistence type="predicted"/>
<dbReference type="Proteomes" id="UP001319180">
    <property type="component" value="Unassembled WGS sequence"/>
</dbReference>
<dbReference type="EMBL" id="JAHESC010000094">
    <property type="protein sequence ID" value="MBT1690829.1"/>
    <property type="molecule type" value="Genomic_DNA"/>
</dbReference>
<sequence length="597" mass="68340">MRFVHLTDIHYSPKIELFDFQTMLAALIDELKKEHNKKKIDLIFITGDLIDRGGGASEEANPFEEMRENVINPIMSALSLSRDQVVFIPGNHDICERDDADTYFLKGLRVDANEHSIPVVNKLITGNLAKFDNKSLKGLERFKKFERKFYKKPGSHVKIEHSNFETTFIHTINGIRIGIAAFNSAWSCDSALDKGPCRLVFGTGQIHRATSRFKKAKTHFNIALIHHPFNAGHFSDAEELEIKSYLTRGDFGVVLCGHIHESKNTYAEEGGESQYYMMVTKAGLNDPRSEVDRYKAGFSVLDLSYQSKGKIKIARHMRKFYQPARFDLDMELGIQGSIFRTVSCSAEFATWLKRYHNDFDITRKAFIRTMSSLASEYVNGPSPDTISKALHESLERFLPPGSEFDYVRKNLSIHWKIKYIDQQYCQITEIQKFVVVTDSSIELKHAVYFDRIEGMDDRSDVQFLSYKVDGKEIKDKAKIKVEREETAPGEPAKEKKTISLVAPLEGKRNYSIESHILAMHPLANAQARIFRRKSFVDGYKITIEDTDDKFRVQVIGVGNDFYDSNVKWDGTRDKKLVIDHATEVLAPGMEFWLLINL</sequence>
<name>A0AAP2GGR4_9BACT</name>
<feature type="domain" description="Calcineurin-like phosphoesterase" evidence="1">
    <location>
        <begin position="1"/>
        <end position="261"/>
    </location>
</feature>
<protein>
    <submittedName>
        <fullName evidence="2">Metallophosphoesterase</fullName>
    </submittedName>
</protein>
<reference evidence="2 3" key="1">
    <citation type="submission" date="2021-05" db="EMBL/GenBank/DDBJ databases">
        <title>A Polyphasic approach of four new species of the genus Ohtaekwangia: Ohtaekwangia histidinii sp. nov., Ohtaekwangia cretensis sp. nov., Ohtaekwangia indiensis sp. nov., Ohtaekwangia reichenbachii sp. nov. from diverse environment.</title>
        <authorList>
            <person name="Octaviana S."/>
        </authorList>
    </citation>
    <scope>NUCLEOTIDE SEQUENCE [LARGE SCALE GENOMIC DNA]</scope>
    <source>
        <strain evidence="2 3">PWU37</strain>
    </source>
</reference>